<dbReference type="Proteomes" id="UP000266649">
    <property type="component" value="Unassembled WGS sequence"/>
</dbReference>
<dbReference type="RefSeq" id="WP_119135167.1">
    <property type="nucleotide sequence ID" value="NZ_QXXQ01000006.1"/>
</dbReference>
<keyword evidence="1" id="KW-1133">Transmembrane helix</keyword>
<keyword evidence="1" id="KW-0472">Membrane</keyword>
<proteinExistence type="predicted"/>
<name>A0A398BW87_9RHOB</name>
<evidence type="ECO:0000313" key="3">
    <source>
        <dbReference type="Proteomes" id="UP000266649"/>
    </source>
</evidence>
<dbReference type="OrthoDB" id="5514977at2"/>
<keyword evidence="3" id="KW-1185">Reference proteome</keyword>
<sequence>MNTPKWLKPGLYGALVGAAALALIGFNWGGWKTSGGAEQLAASRSSVDVTAALVPICVERSRTDPAGTSKLEALRAESSIGQPAALMKTGWATPPGKDNPDIILARACLKALAITAP</sequence>
<keyword evidence="1" id="KW-0812">Transmembrane</keyword>
<accession>A0A398BW87</accession>
<dbReference type="AlphaFoldDB" id="A0A398BW87"/>
<feature type="transmembrane region" description="Helical" evidence="1">
    <location>
        <begin position="12"/>
        <end position="31"/>
    </location>
</feature>
<protein>
    <submittedName>
        <fullName evidence="2">Uncharacterized protein</fullName>
    </submittedName>
</protein>
<gene>
    <name evidence="2" type="ORF">D2N39_12750</name>
</gene>
<dbReference type="EMBL" id="QXXQ01000006">
    <property type="protein sequence ID" value="RID91563.1"/>
    <property type="molecule type" value="Genomic_DNA"/>
</dbReference>
<reference evidence="2 3" key="1">
    <citation type="submission" date="2018-09" db="EMBL/GenBank/DDBJ databases">
        <title>Gemmobacter lutimaris sp. nov., a marine bacterium isolated from tidal flat.</title>
        <authorList>
            <person name="Lee D.W."/>
            <person name="Yoo Y."/>
            <person name="Kim J.-J."/>
            <person name="Kim B.S."/>
        </authorList>
    </citation>
    <scope>NUCLEOTIDE SEQUENCE [LARGE SCALE GENOMIC DNA]</scope>
    <source>
        <strain evidence="2 3">YJ-T1-11</strain>
    </source>
</reference>
<evidence type="ECO:0000256" key="1">
    <source>
        <dbReference type="SAM" id="Phobius"/>
    </source>
</evidence>
<comment type="caution">
    <text evidence="2">The sequence shown here is derived from an EMBL/GenBank/DDBJ whole genome shotgun (WGS) entry which is preliminary data.</text>
</comment>
<evidence type="ECO:0000313" key="2">
    <source>
        <dbReference type="EMBL" id="RID91563.1"/>
    </source>
</evidence>
<organism evidence="2 3">
    <name type="scientific">Gemmobacter lutimaris</name>
    <dbReference type="NCBI Taxonomy" id="2306023"/>
    <lineage>
        <taxon>Bacteria</taxon>
        <taxon>Pseudomonadati</taxon>
        <taxon>Pseudomonadota</taxon>
        <taxon>Alphaproteobacteria</taxon>
        <taxon>Rhodobacterales</taxon>
        <taxon>Paracoccaceae</taxon>
        <taxon>Gemmobacter</taxon>
    </lineage>
</organism>